<dbReference type="PANTHER" id="PTHR43441">
    <property type="entry name" value="RIBOSOMAL-PROTEIN-SERINE ACETYLTRANSFERASE"/>
    <property type="match status" value="1"/>
</dbReference>
<dbReference type="PROSITE" id="PS51186">
    <property type="entry name" value="GNAT"/>
    <property type="match status" value="1"/>
</dbReference>
<dbReference type="EMBL" id="BSUJ01000001">
    <property type="protein sequence ID" value="GMA19829.1"/>
    <property type="molecule type" value="Genomic_DNA"/>
</dbReference>
<name>A0ABQ6HQ68_9MICO</name>
<keyword evidence="3" id="KW-1185">Reference proteome</keyword>
<comment type="caution">
    <text evidence="2">The sequence shown here is derived from an EMBL/GenBank/DDBJ whole genome shotgun (WGS) entry which is preliminary data.</text>
</comment>
<dbReference type="RefSeq" id="WP_241445915.1">
    <property type="nucleotide sequence ID" value="NZ_BSUJ01000001.1"/>
</dbReference>
<dbReference type="SUPFAM" id="SSF55729">
    <property type="entry name" value="Acyl-CoA N-acyltransferases (Nat)"/>
    <property type="match status" value="1"/>
</dbReference>
<dbReference type="Proteomes" id="UP001157109">
    <property type="component" value="Unassembled WGS sequence"/>
</dbReference>
<dbReference type="PANTHER" id="PTHR43441:SF2">
    <property type="entry name" value="FAMILY ACETYLTRANSFERASE, PUTATIVE (AFU_ORTHOLOGUE AFUA_7G00850)-RELATED"/>
    <property type="match status" value="1"/>
</dbReference>
<reference evidence="3" key="1">
    <citation type="journal article" date="2019" name="Int. J. Syst. Evol. Microbiol.">
        <title>The Global Catalogue of Microorganisms (GCM) 10K type strain sequencing project: providing services to taxonomists for standard genome sequencing and annotation.</title>
        <authorList>
            <consortium name="The Broad Institute Genomics Platform"/>
            <consortium name="The Broad Institute Genome Sequencing Center for Infectious Disease"/>
            <person name="Wu L."/>
            <person name="Ma J."/>
        </authorList>
    </citation>
    <scope>NUCLEOTIDE SEQUENCE [LARGE SCALE GENOMIC DNA]</scope>
    <source>
        <strain evidence="3">NBRC 105830</strain>
    </source>
</reference>
<evidence type="ECO:0000313" key="3">
    <source>
        <dbReference type="Proteomes" id="UP001157109"/>
    </source>
</evidence>
<proteinExistence type="predicted"/>
<feature type="domain" description="N-acetyltransferase" evidence="1">
    <location>
        <begin position="29"/>
        <end position="186"/>
    </location>
</feature>
<protein>
    <submittedName>
        <fullName evidence="2">Acetyltransferase</fullName>
    </submittedName>
</protein>
<evidence type="ECO:0000313" key="2">
    <source>
        <dbReference type="EMBL" id="GMA19829.1"/>
    </source>
</evidence>
<organism evidence="2 3">
    <name type="scientific">Arsenicicoccus piscis</name>
    <dbReference type="NCBI Taxonomy" id="673954"/>
    <lineage>
        <taxon>Bacteria</taxon>
        <taxon>Bacillati</taxon>
        <taxon>Actinomycetota</taxon>
        <taxon>Actinomycetes</taxon>
        <taxon>Micrococcales</taxon>
        <taxon>Intrasporangiaceae</taxon>
        <taxon>Arsenicicoccus</taxon>
    </lineage>
</organism>
<evidence type="ECO:0000259" key="1">
    <source>
        <dbReference type="PROSITE" id="PS51186"/>
    </source>
</evidence>
<dbReference type="InterPro" id="IPR016181">
    <property type="entry name" value="Acyl_CoA_acyltransferase"/>
</dbReference>
<sequence length="231" mass="25961">MSGQQVGAPLPGWSPRPRPYHAQLAGTDVRVEPLTPQHVPGLWEALCADGDAERWTYMPAGPFRDQNELAGYVQGLIDNPTSEALAIRSAQDGAVLGTASYLRIDQANGVVEVGSITYGPRLARTRGATEVMWLMARHVFDDLGYRRYEWKCDALNAPSRRAAERLGFRYEGTFRQAVVYKGRNRDTAWFAMTDGDWAQLRPGYERWLAPDNVDEQGRQRARLAELRRAEP</sequence>
<dbReference type="InterPro" id="IPR051908">
    <property type="entry name" value="Ribosomal_N-acetyltransferase"/>
</dbReference>
<dbReference type="Pfam" id="PF13302">
    <property type="entry name" value="Acetyltransf_3"/>
    <property type="match status" value="1"/>
</dbReference>
<accession>A0ABQ6HQ68</accession>
<dbReference type="Gene3D" id="3.40.630.30">
    <property type="match status" value="1"/>
</dbReference>
<gene>
    <name evidence="2" type="ORF">GCM10025862_18500</name>
</gene>
<dbReference type="InterPro" id="IPR000182">
    <property type="entry name" value="GNAT_dom"/>
</dbReference>